<evidence type="ECO:0000256" key="4">
    <source>
        <dbReference type="SAM" id="MobiDB-lite"/>
    </source>
</evidence>
<dbReference type="InterPro" id="IPR001547">
    <property type="entry name" value="Glyco_hydro_5"/>
</dbReference>
<dbReference type="InterPro" id="IPR013780">
    <property type="entry name" value="Glyco_hydro_b"/>
</dbReference>
<organism evidence="7 8">
    <name type="scientific">Pyrrhoderma noxium</name>
    <dbReference type="NCBI Taxonomy" id="2282107"/>
    <lineage>
        <taxon>Eukaryota</taxon>
        <taxon>Fungi</taxon>
        <taxon>Dikarya</taxon>
        <taxon>Basidiomycota</taxon>
        <taxon>Agaricomycotina</taxon>
        <taxon>Agaricomycetes</taxon>
        <taxon>Hymenochaetales</taxon>
        <taxon>Hymenochaetaceae</taxon>
        <taxon>Pyrrhoderma</taxon>
    </lineage>
</organism>
<sequence>MPLIPSVSPATGKQTPSHFVHTVEGNFVDNSGRTLLLRGVNLSGSSKAPVNEPSYLKDELWEGGQTGNSSFIGRPLSLEDGSADVHLARLKGWGFNVLRFPVFWEALEHEGPGKYDYEFMDYTIKVLRKCKEYGFKVFIDPHQDVWSRFSGGSGAPYWTLLACGMNPHNFTATQAAIIHSEYPLSHEARPETLPAMIWSTNYGRLASQTLFALFFAGREYAPKCVIDGMNIQDYLQSHFIAAFGKLADRIRDAGDLYDECVIGWDSINEPAEGFIGYENLNVVPNEQGSTFRKGSRPTPAQSLRLGMGQAQTVEHWVFGSFGPKRDGTVTIDPKGHKIWLNPETEESGVNKRWGWKRDPGWTLGVCIWALHGVWDIESGDILEPEYFKCPPFDPDRPVVFEADFWRRYWRAYSSRIREAHPEAIHFVQPPVFAEPPSLDGPDDLRGRCCYSGHYYDGLTLVTRHWNWFNADTLGLLRGKYKATWLAAKIGEKAIRQSLQEQLGMLKKDADILGPYPTLIGEIGTPFDMDGKRSYGWSDGGRYLGDYTSQQKALDASLNAADGPNGLSYTVWTYCPDSSHEWGDGWNMEDLSLWSPDDLRPVQISDYRVNNPESSEVGLLNKKDSKTVVRIRPVVSSKTPLSSAVSLATLGTGSLAPSYDDELDRENKERQASSTLAAHPHWTNQYDFLTDGARAVRAFSRPYPVATVGVPSNITFDIKKAEFKLTVKVRSQDRPVNTSKLSQADSTAGDLAELPTEIFVPLVHYANQDIVSKSTAGYSQSESNTDPVPSSSVSEAGEDISSPASVSSSATLPVISLVDIDVRVSSGRWCVEGQMLKWWYKVPLENEPDTEHTIVIKRAGGPVSLSDDPTLNGMNASLGVMDLCERMCPMDSCSVIYFTSLKFFFFF</sequence>
<dbReference type="Gene3D" id="3.20.20.80">
    <property type="entry name" value="Glycosidases"/>
    <property type="match status" value="2"/>
</dbReference>
<keyword evidence="8" id="KW-1185">Reference proteome</keyword>
<accession>A0A286UUY6</accession>
<dbReference type="Pfam" id="PF18564">
    <property type="entry name" value="Glyco_hydro_5_C"/>
    <property type="match status" value="1"/>
</dbReference>
<dbReference type="InterPro" id="IPR052066">
    <property type="entry name" value="Glycosphingolipid_Hydrolases"/>
</dbReference>
<dbReference type="InterPro" id="IPR017853">
    <property type="entry name" value="GH"/>
</dbReference>
<comment type="similarity">
    <text evidence="1">Belongs to the glycosyl hydrolase 5 (cellulase A) family.</text>
</comment>
<evidence type="ECO:0000256" key="2">
    <source>
        <dbReference type="ARBA" id="ARBA00022801"/>
    </source>
</evidence>
<feature type="region of interest" description="Disordered" evidence="4">
    <location>
        <begin position="775"/>
        <end position="805"/>
    </location>
</feature>
<dbReference type="EMBL" id="NBII01000001">
    <property type="protein sequence ID" value="PAV23397.1"/>
    <property type="molecule type" value="Genomic_DNA"/>
</dbReference>
<dbReference type="AlphaFoldDB" id="A0A286UUY6"/>
<evidence type="ECO:0000313" key="7">
    <source>
        <dbReference type="EMBL" id="PAV23397.1"/>
    </source>
</evidence>
<dbReference type="STRING" id="2282107.A0A286UUY6"/>
<gene>
    <name evidence="7" type="ORF">PNOK_0046500</name>
</gene>
<dbReference type="GO" id="GO:0050295">
    <property type="term" value="F:steryl-beta-glucosidase activity"/>
    <property type="evidence" value="ECO:0007669"/>
    <property type="project" value="TreeGrafter"/>
</dbReference>
<reference evidence="7 8" key="1">
    <citation type="journal article" date="2017" name="Mol. Ecol.">
        <title>Comparative and population genomic landscape of Phellinus noxius: A hypervariable fungus causing root rot in trees.</title>
        <authorList>
            <person name="Chung C.L."/>
            <person name="Lee T.J."/>
            <person name="Akiba M."/>
            <person name="Lee H.H."/>
            <person name="Kuo T.H."/>
            <person name="Liu D."/>
            <person name="Ke H.M."/>
            <person name="Yokoi T."/>
            <person name="Roa M.B."/>
            <person name="Lu M.J."/>
            <person name="Chang Y.Y."/>
            <person name="Ann P.J."/>
            <person name="Tsai J.N."/>
            <person name="Chen C.Y."/>
            <person name="Tzean S.S."/>
            <person name="Ota Y."/>
            <person name="Hattori T."/>
            <person name="Sahashi N."/>
            <person name="Liou R.F."/>
            <person name="Kikuchi T."/>
            <person name="Tsai I.J."/>
        </authorList>
    </citation>
    <scope>NUCLEOTIDE SEQUENCE [LARGE SCALE GENOMIC DNA]</scope>
    <source>
        <strain evidence="7 8">FFPRI411160</strain>
    </source>
</reference>
<feature type="compositionally biased region" description="Polar residues" evidence="4">
    <location>
        <begin position="775"/>
        <end position="793"/>
    </location>
</feature>
<comment type="caution">
    <text evidence="7">The sequence shown here is derived from an EMBL/GenBank/DDBJ whole genome shotgun (WGS) entry which is preliminary data.</text>
</comment>
<proteinExistence type="inferred from homology"/>
<dbReference type="PANTHER" id="PTHR31308">
    <property type="match status" value="1"/>
</dbReference>
<evidence type="ECO:0000313" key="8">
    <source>
        <dbReference type="Proteomes" id="UP000217199"/>
    </source>
</evidence>
<dbReference type="SUPFAM" id="SSF51445">
    <property type="entry name" value="(Trans)glycosidases"/>
    <property type="match status" value="1"/>
</dbReference>
<evidence type="ECO:0000256" key="1">
    <source>
        <dbReference type="ARBA" id="ARBA00005641"/>
    </source>
</evidence>
<feature type="region of interest" description="Disordered" evidence="4">
    <location>
        <begin position="655"/>
        <end position="676"/>
    </location>
</feature>
<dbReference type="PANTHER" id="PTHR31308:SF6">
    <property type="entry name" value="GLYCOSIDE HYDROLASE FAMILY 5 C-TERMINAL DOMAIN-CONTAINING PROTEIN"/>
    <property type="match status" value="1"/>
</dbReference>
<evidence type="ECO:0000259" key="5">
    <source>
        <dbReference type="Pfam" id="PF00150"/>
    </source>
</evidence>
<dbReference type="OrthoDB" id="9971853at2759"/>
<dbReference type="Gene3D" id="2.60.40.1180">
    <property type="entry name" value="Golgi alpha-mannosidase II"/>
    <property type="match status" value="1"/>
</dbReference>
<protein>
    <submittedName>
        <fullName evidence="7">Glycoside hydrolase family 5</fullName>
    </submittedName>
</protein>
<evidence type="ECO:0000259" key="6">
    <source>
        <dbReference type="Pfam" id="PF18564"/>
    </source>
</evidence>
<dbReference type="Pfam" id="PF00150">
    <property type="entry name" value="Cellulase"/>
    <property type="match status" value="1"/>
</dbReference>
<dbReference type="GO" id="GO:0000272">
    <property type="term" value="P:polysaccharide catabolic process"/>
    <property type="evidence" value="ECO:0007669"/>
    <property type="project" value="InterPro"/>
</dbReference>
<name>A0A286UUY6_9AGAM</name>
<dbReference type="InterPro" id="IPR041036">
    <property type="entry name" value="GH5_C"/>
</dbReference>
<dbReference type="Proteomes" id="UP000217199">
    <property type="component" value="Unassembled WGS sequence"/>
</dbReference>
<keyword evidence="2 7" id="KW-0378">Hydrolase</keyword>
<keyword evidence="3" id="KW-0326">Glycosidase</keyword>
<dbReference type="InParanoid" id="A0A286UUY6"/>
<evidence type="ECO:0000256" key="3">
    <source>
        <dbReference type="ARBA" id="ARBA00023295"/>
    </source>
</evidence>
<dbReference type="GO" id="GO:1904462">
    <property type="term" value="P:ergosteryl 3-beta-D-glucoside catabolic process"/>
    <property type="evidence" value="ECO:0007669"/>
    <property type="project" value="TreeGrafter"/>
</dbReference>
<feature type="domain" description="Glycoside hydrolase family 5" evidence="5">
    <location>
        <begin position="83"/>
        <end position="146"/>
    </location>
</feature>
<feature type="domain" description="Glycoside hydrolase family 5 C-terminal" evidence="6">
    <location>
        <begin position="700"/>
        <end position="779"/>
    </location>
</feature>